<dbReference type="Pfam" id="PF00795">
    <property type="entry name" value="CN_hydrolase"/>
    <property type="match status" value="1"/>
</dbReference>
<reference evidence="4 5" key="1">
    <citation type="journal article" date="2012" name="Proc. Natl. Acad. Sci. U.S.A.">
        <title>Genome streamlining and chemical defense in a coral reef symbiosis.</title>
        <authorList>
            <person name="Kwan J.C."/>
            <person name="Donia M.S."/>
            <person name="Han A.W."/>
            <person name="Hirose E."/>
            <person name="Haygood M.G."/>
            <person name="Schmidt E.W."/>
        </authorList>
    </citation>
    <scope>NUCLEOTIDE SEQUENCE [LARGE SCALE GENOMIC DNA]</scope>
    <source>
        <strain evidence="4 5">L2</strain>
    </source>
</reference>
<dbReference type="PANTHER" id="PTHR43674">
    <property type="entry name" value="NITRILASE C965.09-RELATED"/>
    <property type="match status" value="1"/>
</dbReference>
<evidence type="ECO:0000256" key="1">
    <source>
        <dbReference type="ARBA" id="ARBA00022801"/>
    </source>
</evidence>
<dbReference type="EC" id="3.5.1.53" evidence="4"/>
<dbReference type="EMBL" id="CP003539">
    <property type="protein sequence ID" value="AFX99286.1"/>
    <property type="molecule type" value="Genomic_DNA"/>
</dbReference>
<evidence type="ECO:0000313" key="5">
    <source>
        <dbReference type="Proteomes" id="UP000010077"/>
    </source>
</evidence>
<dbReference type="HOGENOM" id="CLU_030130_4_0_5"/>
<dbReference type="PATRIC" id="fig|1193729.4.peg.600"/>
<dbReference type="OrthoDB" id="9803803at2"/>
<keyword evidence="1 4" id="KW-0378">Hydrolase</keyword>
<gene>
    <name evidence="4" type="primary">aguB</name>
    <name evidence="4" type="ORF">A1OE_1108</name>
</gene>
<dbReference type="InterPro" id="IPR017755">
    <property type="entry name" value="N-carbamoylputrescine_amidase"/>
</dbReference>
<dbReference type="RefSeq" id="WP_015088784.1">
    <property type="nucleotide sequence ID" value="NC_019566.1"/>
</dbReference>
<dbReference type="KEGG" id="thal:A1OE_1108"/>
<evidence type="ECO:0000313" key="4">
    <source>
        <dbReference type="EMBL" id="AFX99286.1"/>
    </source>
</evidence>
<dbReference type="GO" id="GO:0033388">
    <property type="term" value="P:putrescine biosynthetic process from arginine"/>
    <property type="evidence" value="ECO:0007669"/>
    <property type="project" value="TreeGrafter"/>
</dbReference>
<organism evidence="4 5">
    <name type="scientific">Candidatus Endolissoclinum faulkneri L2</name>
    <dbReference type="NCBI Taxonomy" id="1193729"/>
    <lineage>
        <taxon>Bacteria</taxon>
        <taxon>Pseudomonadati</taxon>
        <taxon>Pseudomonadota</taxon>
        <taxon>Alphaproteobacteria</taxon>
        <taxon>Rhodospirillales</taxon>
        <taxon>Rhodospirillaceae</taxon>
        <taxon>Candidatus Endolissoclinum</taxon>
    </lineage>
</organism>
<dbReference type="Gene3D" id="3.60.110.10">
    <property type="entry name" value="Carbon-nitrogen hydrolase"/>
    <property type="match status" value="1"/>
</dbReference>
<protein>
    <submittedName>
        <fullName evidence="4">N-carbamoylputrescine amidase</fullName>
        <ecNumber evidence="4">3.5.1.53</ecNumber>
    </submittedName>
</protein>
<dbReference type="Proteomes" id="UP000010077">
    <property type="component" value="Chromosome"/>
</dbReference>
<dbReference type="NCBIfam" id="TIGR03381">
    <property type="entry name" value="agmatine_aguB"/>
    <property type="match status" value="1"/>
</dbReference>
<evidence type="ECO:0000256" key="2">
    <source>
        <dbReference type="ARBA" id="ARBA00034122"/>
    </source>
</evidence>
<name>K7ZD83_9PROT</name>
<comment type="similarity">
    <text evidence="2">Belongs to the carbon-nitrogen hydrolase superfamily.</text>
</comment>
<dbReference type="CDD" id="cd07573">
    <property type="entry name" value="CPA"/>
    <property type="match status" value="1"/>
</dbReference>
<dbReference type="eggNOG" id="COG0388">
    <property type="taxonomic scope" value="Bacteria"/>
</dbReference>
<evidence type="ECO:0000259" key="3">
    <source>
        <dbReference type="PROSITE" id="PS50263"/>
    </source>
</evidence>
<dbReference type="PROSITE" id="PS50263">
    <property type="entry name" value="CN_HYDROLASE"/>
    <property type="match status" value="1"/>
</dbReference>
<accession>K7ZD83</accession>
<dbReference type="InterPro" id="IPR036526">
    <property type="entry name" value="C-N_Hydrolase_sf"/>
</dbReference>
<dbReference type="PANTHER" id="PTHR43674:SF2">
    <property type="entry name" value="BETA-UREIDOPROPIONASE"/>
    <property type="match status" value="1"/>
</dbReference>
<dbReference type="AlphaFoldDB" id="K7ZD83"/>
<sequence>MSRIVTIAATQMSCGDNCADNLDHAEEMVRHAVKDGAQIVLLQELFETQYFCKDQDASYFQLARPLKGNPIIARFSSIARELSVVLPFSFFEETYNTHFNSLVMIDADGSVLDLYRKSHIPDGPGYQEKFYFTPGNTGFRVWDTAYGCIGCAICWDQWFPEAARAMALQGAELLLYPSAIGNEPLANSQVDSSAHWRRVMQGHAGANLIPVIVSNRTGIEIGHTLDVTFYGSSFITDATGAVIADAKQKKEAVILGTFDLDELRAERIKWGVFRDRRPQLYNIITA</sequence>
<dbReference type="SUPFAM" id="SSF56317">
    <property type="entry name" value="Carbon-nitrogen hydrolase"/>
    <property type="match status" value="1"/>
</dbReference>
<dbReference type="GO" id="GO:0050126">
    <property type="term" value="F:N-carbamoylputrescine amidase activity"/>
    <property type="evidence" value="ECO:0007669"/>
    <property type="project" value="UniProtKB-EC"/>
</dbReference>
<dbReference type="InterPro" id="IPR003010">
    <property type="entry name" value="C-N_Hydrolase"/>
</dbReference>
<dbReference type="InterPro" id="IPR050345">
    <property type="entry name" value="Aliph_Amidase/BUP"/>
</dbReference>
<keyword evidence="5" id="KW-1185">Reference proteome</keyword>
<dbReference type="STRING" id="1193729.A1OE_1108"/>
<proteinExistence type="inferred from homology"/>
<feature type="domain" description="CN hydrolase" evidence="3">
    <location>
        <begin position="5"/>
        <end position="260"/>
    </location>
</feature>